<name>A0ABD1UXY4_9LAMI</name>
<reference evidence="2" key="1">
    <citation type="submission" date="2024-07" db="EMBL/GenBank/DDBJ databases">
        <title>Two chromosome-level genome assemblies of Korean endemic species Abeliophyllum distichum and Forsythia ovata (Oleaceae).</title>
        <authorList>
            <person name="Jang H."/>
        </authorList>
    </citation>
    <scope>NUCLEOTIDE SEQUENCE [LARGE SCALE GENOMIC DNA]</scope>
</reference>
<organism evidence="1 2">
    <name type="scientific">Forsythia ovata</name>
    <dbReference type="NCBI Taxonomy" id="205694"/>
    <lineage>
        <taxon>Eukaryota</taxon>
        <taxon>Viridiplantae</taxon>
        <taxon>Streptophyta</taxon>
        <taxon>Embryophyta</taxon>
        <taxon>Tracheophyta</taxon>
        <taxon>Spermatophyta</taxon>
        <taxon>Magnoliopsida</taxon>
        <taxon>eudicotyledons</taxon>
        <taxon>Gunneridae</taxon>
        <taxon>Pentapetalae</taxon>
        <taxon>asterids</taxon>
        <taxon>lamiids</taxon>
        <taxon>Lamiales</taxon>
        <taxon>Oleaceae</taxon>
        <taxon>Forsythieae</taxon>
        <taxon>Forsythia</taxon>
    </lineage>
</organism>
<comment type="caution">
    <text evidence="1">The sequence shown here is derived from an EMBL/GenBank/DDBJ whole genome shotgun (WGS) entry which is preliminary data.</text>
</comment>
<keyword evidence="2" id="KW-1185">Reference proteome</keyword>
<gene>
    <name evidence="1" type="ORF">Fot_22515</name>
</gene>
<dbReference type="AlphaFoldDB" id="A0ABD1UXY4"/>
<evidence type="ECO:0000313" key="1">
    <source>
        <dbReference type="EMBL" id="KAL2529914.1"/>
    </source>
</evidence>
<accession>A0ABD1UXY4</accession>
<sequence>MVKFQFDGDGWVSPLAYAYNAIIVNEKFAPRLMDKLLFGELSTDFLMKHDRDGSKKIMAFRDKQRVLYTSPLKSFEQSEQGGEAVYPLPRIKALEVHPKLNLATLLFAASIIIAIKDKLIVVKLKDEFINIVIDNRA</sequence>
<protein>
    <submittedName>
        <fullName evidence="1">WD repeat domain-containing protein</fullName>
    </submittedName>
</protein>
<evidence type="ECO:0000313" key="2">
    <source>
        <dbReference type="Proteomes" id="UP001604277"/>
    </source>
</evidence>
<dbReference type="Proteomes" id="UP001604277">
    <property type="component" value="Unassembled WGS sequence"/>
</dbReference>
<proteinExistence type="predicted"/>
<dbReference type="EMBL" id="JBFOLJ010000006">
    <property type="protein sequence ID" value="KAL2529914.1"/>
    <property type="molecule type" value="Genomic_DNA"/>
</dbReference>